<gene>
    <name evidence="4" type="ORF">RU08_15145</name>
</gene>
<feature type="coiled-coil region" evidence="1">
    <location>
        <begin position="173"/>
        <end position="250"/>
    </location>
</feature>
<keyword evidence="2" id="KW-0472">Membrane</keyword>
<dbReference type="EMBL" id="JXQW01000041">
    <property type="protein sequence ID" value="KIP98355.1"/>
    <property type="molecule type" value="Genomic_DNA"/>
</dbReference>
<dbReference type="AlphaFoldDB" id="A0A0D0IYR9"/>
<name>A0A0D0IYR9_9PSED</name>
<keyword evidence="2" id="KW-1133">Transmembrane helix</keyword>
<organism evidence="4 5">
    <name type="scientific">Pseudomonas fulva</name>
    <dbReference type="NCBI Taxonomy" id="47880"/>
    <lineage>
        <taxon>Bacteria</taxon>
        <taxon>Pseudomonadati</taxon>
        <taxon>Pseudomonadota</taxon>
        <taxon>Gammaproteobacteria</taxon>
        <taxon>Pseudomonadales</taxon>
        <taxon>Pseudomonadaceae</taxon>
        <taxon>Pseudomonas</taxon>
    </lineage>
</organism>
<dbReference type="PANTHER" id="PTHR36698">
    <property type="entry name" value="BLL5892 PROTEIN"/>
    <property type="match status" value="1"/>
</dbReference>
<dbReference type="Proteomes" id="UP000032068">
    <property type="component" value="Unassembled WGS sequence"/>
</dbReference>
<evidence type="ECO:0000256" key="1">
    <source>
        <dbReference type="SAM" id="Coils"/>
    </source>
</evidence>
<sequence>MEPRAHHVLIGMFTVAIVSAILLFALWLGKSSADKQFNYYEVVFTEAVSGLSQGSAVQYSGIRVGDVTSLTLDPQDPRKVHANIRITSSTPIKEDTRARLTITNITGGAVIQLHGGSPESPPLKAGNGATPVIIADRSPLSRLMANGEDLMVSVTRLLDRANAMFSRENTQNIAKTLRNLEQITASVSEQRDELREALTQMSAAGREAAALMNNANQLFSGPAQNTLDSAERLVTSLERTSNNIEQLLQDNRAALDGGMQGIGELGPAINELRDTLGSLRSFSRRLEEDPAGYLLRSDSIKEFQP</sequence>
<keyword evidence="1" id="KW-0175">Coiled coil</keyword>
<comment type="caution">
    <text evidence="4">The sequence shown here is derived from an EMBL/GenBank/DDBJ whole genome shotgun (WGS) entry which is preliminary data.</text>
</comment>
<reference evidence="4 5" key="1">
    <citation type="submission" date="2014-12" db="EMBL/GenBank/DDBJ databases">
        <title>16Stimator: statistical estimation of ribosomal gene copy numbers from draft genome assemblies.</title>
        <authorList>
            <person name="Perisin M.A."/>
            <person name="Vetter M."/>
            <person name="Gilbert J.A."/>
            <person name="Bergelson J."/>
        </authorList>
    </citation>
    <scope>NUCLEOTIDE SEQUENCE [LARGE SCALE GENOMIC DNA]</scope>
    <source>
        <strain evidence="4 5">MEJ086</strain>
    </source>
</reference>
<accession>A0A0D0IYR9</accession>
<proteinExistence type="predicted"/>
<evidence type="ECO:0000313" key="4">
    <source>
        <dbReference type="EMBL" id="KIP98355.1"/>
    </source>
</evidence>
<dbReference type="OrthoDB" id="9806984at2"/>
<dbReference type="Pfam" id="PF02470">
    <property type="entry name" value="MlaD"/>
    <property type="match status" value="1"/>
</dbReference>
<dbReference type="PANTHER" id="PTHR36698:SF2">
    <property type="entry name" value="MCE_MLAD DOMAIN-CONTAINING PROTEIN"/>
    <property type="match status" value="1"/>
</dbReference>
<dbReference type="InterPro" id="IPR003399">
    <property type="entry name" value="Mce/MlaD"/>
</dbReference>
<evidence type="ECO:0000256" key="2">
    <source>
        <dbReference type="SAM" id="Phobius"/>
    </source>
</evidence>
<evidence type="ECO:0000259" key="3">
    <source>
        <dbReference type="Pfam" id="PF02470"/>
    </source>
</evidence>
<dbReference type="RefSeq" id="WP_042554675.1">
    <property type="nucleotide sequence ID" value="NZ_JXQW01000041.1"/>
</dbReference>
<evidence type="ECO:0000313" key="5">
    <source>
        <dbReference type="Proteomes" id="UP000032068"/>
    </source>
</evidence>
<keyword evidence="2" id="KW-0812">Transmembrane</keyword>
<protein>
    <submittedName>
        <fullName evidence="4">ABC transporter permease</fullName>
    </submittedName>
</protein>
<feature type="domain" description="Mce/MlaD" evidence="3">
    <location>
        <begin position="39"/>
        <end position="115"/>
    </location>
</feature>
<feature type="transmembrane region" description="Helical" evidence="2">
    <location>
        <begin position="6"/>
        <end position="28"/>
    </location>
</feature>